<proteinExistence type="predicted"/>
<sequence length="117" mass="12203">MIEGKEFHGLCSRGKPIEEEESKMLGSANTLGDIGIAMVTFEIGDLGYDKTDRSLGDASGFSSDAAGGSSGGTMGNLGNFSLYMMSENRATIGDVEAQARGVDAQAVGDAEWERGSR</sequence>
<accession>A0ABC8UIZ4</accession>
<dbReference type="AlphaFoldDB" id="A0ABC8UIZ4"/>
<evidence type="ECO:0000313" key="2">
    <source>
        <dbReference type="Proteomes" id="UP001642360"/>
    </source>
</evidence>
<organism evidence="1 2">
    <name type="scientific">Ilex paraguariensis</name>
    <name type="common">yerba mate</name>
    <dbReference type="NCBI Taxonomy" id="185542"/>
    <lineage>
        <taxon>Eukaryota</taxon>
        <taxon>Viridiplantae</taxon>
        <taxon>Streptophyta</taxon>
        <taxon>Embryophyta</taxon>
        <taxon>Tracheophyta</taxon>
        <taxon>Spermatophyta</taxon>
        <taxon>Magnoliopsida</taxon>
        <taxon>eudicotyledons</taxon>
        <taxon>Gunneridae</taxon>
        <taxon>Pentapetalae</taxon>
        <taxon>asterids</taxon>
        <taxon>campanulids</taxon>
        <taxon>Aquifoliales</taxon>
        <taxon>Aquifoliaceae</taxon>
        <taxon>Ilex</taxon>
    </lineage>
</organism>
<protein>
    <submittedName>
        <fullName evidence="1">Uncharacterized protein</fullName>
    </submittedName>
</protein>
<name>A0ABC8UIZ4_9AQUA</name>
<gene>
    <name evidence="1" type="ORF">ILEXP_LOCUS50998</name>
</gene>
<reference evidence="1 2" key="1">
    <citation type="submission" date="2024-02" db="EMBL/GenBank/DDBJ databases">
        <authorList>
            <person name="Vignale AGUSTIN F."/>
            <person name="Sosa J E."/>
            <person name="Modenutti C."/>
        </authorList>
    </citation>
    <scope>NUCLEOTIDE SEQUENCE [LARGE SCALE GENOMIC DNA]</scope>
</reference>
<dbReference type="EMBL" id="CAUOFW020007887">
    <property type="protein sequence ID" value="CAK9180975.1"/>
    <property type="molecule type" value="Genomic_DNA"/>
</dbReference>
<comment type="caution">
    <text evidence="1">The sequence shown here is derived from an EMBL/GenBank/DDBJ whole genome shotgun (WGS) entry which is preliminary data.</text>
</comment>
<dbReference type="Proteomes" id="UP001642360">
    <property type="component" value="Unassembled WGS sequence"/>
</dbReference>
<evidence type="ECO:0000313" key="1">
    <source>
        <dbReference type="EMBL" id="CAK9180975.1"/>
    </source>
</evidence>
<keyword evidence="2" id="KW-1185">Reference proteome</keyword>